<dbReference type="SUPFAM" id="SSF100895">
    <property type="entry name" value="Kazal-type serine protease inhibitors"/>
    <property type="match status" value="1"/>
</dbReference>
<dbReference type="Proteomes" id="UP001219518">
    <property type="component" value="Unassembled WGS sequence"/>
</dbReference>
<dbReference type="EMBL" id="JAHWGI010001430">
    <property type="protein sequence ID" value="KAK3931855.1"/>
    <property type="molecule type" value="Genomic_DNA"/>
</dbReference>
<organism evidence="3 4">
    <name type="scientific">Frankliniella fusca</name>
    <dbReference type="NCBI Taxonomy" id="407009"/>
    <lineage>
        <taxon>Eukaryota</taxon>
        <taxon>Metazoa</taxon>
        <taxon>Ecdysozoa</taxon>
        <taxon>Arthropoda</taxon>
        <taxon>Hexapoda</taxon>
        <taxon>Insecta</taxon>
        <taxon>Pterygota</taxon>
        <taxon>Neoptera</taxon>
        <taxon>Paraneoptera</taxon>
        <taxon>Thysanoptera</taxon>
        <taxon>Terebrantia</taxon>
        <taxon>Thripoidea</taxon>
        <taxon>Thripidae</taxon>
        <taxon>Frankliniella</taxon>
    </lineage>
</organism>
<sequence>MHRNIFLCGAFLFLLVCSYEATSVEPYCPRFCNKNLEPVCTRQRDGVLRQFSNDCVRRMYNCENSTCYEVLWNGPCYIQH</sequence>
<dbReference type="InterPro" id="IPR036058">
    <property type="entry name" value="Kazal_dom_sf"/>
</dbReference>
<evidence type="ECO:0000313" key="4">
    <source>
        <dbReference type="Proteomes" id="UP001219518"/>
    </source>
</evidence>
<evidence type="ECO:0000313" key="3">
    <source>
        <dbReference type="EMBL" id="KAK3931855.1"/>
    </source>
</evidence>
<gene>
    <name evidence="3" type="ORF">KUF71_009074</name>
</gene>
<protein>
    <submittedName>
        <fullName evidence="3">Vasotab</fullName>
    </submittedName>
</protein>
<reference evidence="3" key="2">
    <citation type="journal article" date="2023" name="BMC Genomics">
        <title>Pest status, molecular evolution, and epigenetic factors derived from the genome assembly of Frankliniella fusca, a thysanopteran phytovirus vector.</title>
        <authorList>
            <person name="Catto M.A."/>
            <person name="Labadie P.E."/>
            <person name="Jacobson A.L."/>
            <person name="Kennedy G.G."/>
            <person name="Srinivasan R."/>
            <person name="Hunt B.G."/>
        </authorList>
    </citation>
    <scope>NUCLEOTIDE SEQUENCE</scope>
    <source>
        <strain evidence="3">PL_HMW_Pooled</strain>
    </source>
</reference>
<keyword evidence="1" id="KW-0732">Signal</keyword>
<dbReference type="Gene3D" id="3.30.60.30">
    <property type="match status" value="1"/>
</dbReference>
<keyword evidence="4" id="KW-1185">Reference proteome</keyword>
<feature type="domain" description="Kazal-like" evidence="2">
    <location>
        <begin position="22"/>
        <end position="78"/>
    </location>
</feature>
<dbReference type="PROSITE" id="PS51465">
    <property type="entry name" value="KAZAL_2"/>
    <property type="match status" value="1"/>
</dbReference>
<accession>A0AAE1I2P8</accession>
<dbReference type="AlphaFoldDB" id="A0AAE1I2P8"/>
<evidence type="ECO:0000259" key="2">
    <source>
        <dbReference type="PROSITE" id="PS51465"/>
    </source>
</evidence>
<dbReference type="InterPro" id="IPR002350">
    <property type="entry name" value="Kazal_dom"/>
</dbReference>
<name>A0AAE1I2P8_9NEOP</name>
<reference evidence="3" key="1">
    <citation type="submission" date="2021-07" db="EMBL/GenBank/DDBJ databases">
        <authorList>
            <person name="Catto M.A."/>
            <person name="Jacobson A."/>
            <person name="Kennedy G."/>
            <person name="Labadie P."/>
            <person name="Hunt B.G."/>
            <person name="Srinivasan R."/>
        </authorList>
    </citation>
    <scope>NUCLEOTIDE SEQUENCE</scope>
    <source>
        <strain evidence="3">PL_HMW_Pooled</strain>
        <tissue evidence="3">Head</tissue>
    </source>
</reference>
<comment type="caution">
    <text evidence="3">The sequence shown here is derived from an EMBL/GenBank/DDBJ whole genome shotgun (WGS) entry which is preliminary data.</text>
</comment>
<evidence type="ECO:0000256" key="1">
    <source>
        <dbReference type="SAM" id="SignalP"/>
    </source>
</evidence>
<proteinExistence type="predicted"/>
<feature type="signal peptide" evidence="1">
    <location>
        <begin position="1"/>
        <end position="23"/>
    </location>
</feature>
<feature type="chain" id="PRO_5042270452" evidence="1">
    <location>
        <begin position="24"/>
        <end position="80"/>
    </location>
</feature>